<keyword evidence="5 6" id="KW-0472">Membrane</keyword>
<feature type="transmembrane region" description="Helical" evidence="6">
    <location>
        <begin position="381"/>
        <end position="400"/>
    </location>
</feature>
<dbReference type="CDD" id="cd06173">
    <property type="entry name" value="MFS_MefA_like"/>
    <property type="match status" value="1"/>
</dbReference>
<dbReference type="InterPro" id="IPR036259">
    <property type="entry name" value="MFS_trans_sf"/>
</dbReference>
<name>A0AA46BP04_9MICO</name>
<comment type="subcellular location">
    <subcellularLocation>
        <location evidence="1">Cell membrane</location>
        <topology evidence="1">Multi-pass membrane protein</topology>
    </subcellularLocation>
</comment>
<feature type="transmembrane region" description="Helical" evidence="6">
    <location>
        <begin position="46"/>
        <end position="69"/>
    </location>
</feature>
<feature type="transmembrane region" description="Helical" evidence="6">
    <location>
        <begin position="104"/>
        <end position="123"/>
    </location>
</feature>
<comment type="caution">
    <text evidence="7">The sequence shown here is derived from an EMBL/GenBank/DDBJ whole genome shotgun (WGS) entry which is preliminary data.</text>
</comment>
<dbReference type="RefSeq" id="WP_181816066.1">
    <property type="nucleotide sequence ID" value="NZ_UFYA01000001.1"/>
</dbReference>
<keyword evidence="2" id="KW-1003">Cell membrane</keyword>
<evidence type="ECO:0000256" key="3">
    <source>
        <dbReference type="ARBA" id="ARBA00022692"/>
    </source>
</evidence>
<evidence type="ECO:0000256" key="4">
    <source>
        <dbReference type="ARBA" id="ARBA00022989"/>
    </source>
</evidence>
<reference evidence="7 8" key="1">
    <citation type="submission" date="2018-06" db="EMBL/GenBank/DDBJ databases">
        <authorList>
            <consortium name="Pathogen Informatics"/>
            <person name="Doyle S."/>
        </authorList>
    </citation>
    <scope>NUCLEOTIDE SEQUENCE [LARGE SCALE GENOMIC DNA]</scope>
    <source>
        <strain evidence="7 8">NCTC7915</strain>
    </source>
</reference>
<feature type="transmembrane region" description="Helical" evidence="6">
    <location>
        <begin position="251"/>
        <end position="277"/>
    </location>
</feature>
<evidence type="ECO:0000313" key="8">
    <source>
        <dbReference type="Proteomes" id="UP000254118"/>
    </source>
</evidence>
<dbReference type="Proteomes" id="UP000254118">
    <property type="component" value="Unassembled WGS sequence"/>
</dbReference>
<feature type="transmembrane region" description="Helical" evidence="6">
    <location>
        <begin position="356"/>
        <end position="375"/>
    </location>
</feature>
<gene>
    <name evidence="7" type="ORF">NCTC7915_01585</name>
</gene>
<proteinExistence type="predicted"/>
<dbReference type="PANTHER" id="PTHR23513">
    <property type="entry name" value="INTEGRAL MEMBRANE EFFLUX PROTEIN-RELATED"/>
    <property type="match status" value="1"/>
</dbReference>
<feature type="transmembrane region" description="Helical" evidence="6">
    <location>
        <begin position="289"/>
        <end position="309"/>
    </location>
</feature>
<evidence type="ECO:0000256" key="6">
    <source>
        <dbReference type="SAM" id="Phobius"/>
    </source>
</evidence>
<feature type="transmembrane region" description="Helical" evidence="6">
    <location>
        <begin position="223"/>
        <end position="245"/>
    </location>
</feature>
<feature type="transmembrane region" description="Helical" evidence="6">
    <location>
        <begin position="22"/>
        <end position="40"/>
    </location>
</feature>
<keyword evidence="3 6" id="KW-0812">Transmembrane</keyword>
<evidence type="ECO:0000256" key="2">
    <source>
        <dbReference type="ARBA" id="ARBA00022475"/>
    </source>
</evidence>
<sequence>MTTAAKSAMFARFWAAQTISQFGQRFGLFALPIVAINLFSASPAQVGYLTASLTVCYLVVGLPAGAWVDRWNKRRTMICSAWVRAAVLALVPLLWIAGALELHWLYLIGIAVGIASVFFDVAYQSVVPFLVARQDIEAANARLEGSTQVAAAGGPAIAGSLVPVVGAPLLIAIDALAYLVCGLLLHSVADREPSRSSAASTTIAQDVRAGLSFVATHPVLRRLVATTGASNFFSTIVMTLTPILVLRELNLSATVMGIVLGVGTIGGIAGVVILSVLCKRLRSGATMALGLCLAVASTGLFPLAGWIGAGRPAGAIALLTVGQVGMTLGAVLFNITQVSTRQRVCPPRLLGRMTSSIRFVVWGSMPAAALVAGWLGSGLGVIPAMWVGLAGSCLTVLPILGMDRLLQEHTTEPSRGE</sequence>
<dbReference type="Pfam" id="PF07690">
    <property type="entry name" value="MFS_1"/>
    <property type="match status" value="1"/>
</dbReference>
<dbReference type="Gene3D" id="1.20.1250.20">
    <property type="entry name" value="MFS general substrate transporter like domains"/>
    <property type="match status" value="1"/>
</dbReference>
<feature type="transmembrane region" description="Helical" evidence="6">
    <location>
        <begin position="315"/>
        <end position="335"/>
    </location>
</feature>
<feature type="transmembrane region" description="Helical" evidence="6">
    <location>
        <begin position="81"/>
        <end position="98"/>
    </location>
</feature>
<accession>A0AA46BP04</accession>
<evidence type="ECO:0000256" key="5">
    <source>
        <dbReference type="ARBA" id="ARBA00023136"/>
    </source>
</evidence>
<dbReference type="SUPFAM" id="SSF103473">
    <property type="entry name" value="MFS general substrate transporter"/>
    <property type="match status" value="1"/>
</dbReference>
<evidence type="ECO:0000313" key="7">
    <source>
        <dbReference type="EMBL" id="STD11420.1"/>
    </source>
</evidence>
<dbReference type="InterPro" id="IPR011701">
    <property type="entry name" value="MFS"/>
</dbReference>
<dbReference type="PANTHER" id="PTHR23513:SF6">
    <property type="entry name" value="MAJOR FACILITATOR SUPERFAMILY ASSOCIATED DOMAIN-CONTAINING PROTEIN"/>
    <property type="match status" value="1"/>
</dbReference>
<protein>
    <submittedName>
        <fullName evidence="7">Enterobactin exporter EntS</fullName>
    </submittedName>
</protein>
<organism evidence="7 8">
    <name type="scientific">Dermatophilus congolensis</name>
    <dbReference type="NCBI Taxonomy" id="1863"/>
    <lineage>
        <taxon>Bacteria</taxon>
        <taxon>Bacillati</taxon>
        <taxon>Actinomycetota</taxon>
        <taxon>Actinomycetes</taxon>
        <taxon>Micrococcales</taxon>
        <taxon>Dermatophilaceae</taxon>
        <taxon>Dermatophilus</taxon>
    </lineage>
</organism>
<evidence type="ECO:0000256" key="1">
    <source>
        <dbReference type="ARBA" id="ARBA00004651"/>
    </source>
</evidence>
<dbReference type="GO" id="GO:0005886">
    <property type="term" value="C:plasma membrane"/>
    <property type="evidence" value="ECO:0007669"/>
    <property type="project" value="UniProtKB-SubCell"/>
</dbReference>
<dbReference type="EMBL" id="UFYA01000001">
    <property type="protein sequence ID" value="STD11420.1"/>
    <property type="molecule type" value="Genomic_DNA"/>
</dbReference>
<keyword evidence="4 6" id="KW-1133">Transmembrane helix</keyword>
<dbReference type="AlphaFoldDB" id="A0AA46BP04"/>
<dbReference type="GO" id="GO:0022857">
    <property type="term" value="F:transmembrane transporter activity"/>
    <property type="evidence" value="ECO:0007669"/>
    <property type="project" value="InterPro"/>
</dbReference>